<reference evidence="2" key="1">
    <citation type="submission" date="2023-08" db="EMBL/GenBank/DDBJ databases">
        <title>Functional and genomic diversity of the sorghum phyllosphere microbiome.</title>
        <authorList>
            <person name="Shade A."/>
        </authorList>
    </citation>
    <scope>NUCLEOTIDE SEQUENCE</scope>
    <source>
        <strain evidence="2">SORGH_AS_0974</strain>
    </source>
</reference>
<dbReference type="RefSeq" id="WP_309770227.1">
    <property type="nucleotide sequence ID" value="NZ_JAVIZC010000001.1"/>
</dbReference>
<proteinExistence type="predicted"/>
<evidence type="ECO:0000313" key="2">
    <source>
        <dbReference type="EMBL" id="MDR6101371.1"/>
    </source>
</evidence>
<dbReference type="InterPro" id="IPR019282">
    <property type="entry name" value="Glycoamylase-like_cons_dom"/>
</dbReference>
<dbReference type="Gene3D" id="1.50.10.140">
    <property type="match status" value="1"/>
</dbReference>
<dbReference type="EMBL" id="JAVIZC010000001">
    <property type="protein sequence ID" value="MDR6101371.1"/>
    <property type="molecule type" value="Genomic_DNA"/>
</dbReference>
<dbReference type="PIRSF" id="PIRSF028431">
    <property type="entry name" value="UCP028431"/>
    <property type="match status" value="1"/>
</dbReference>
<protein>
    <recommendedName>
        <fullName evidence="1">Glycoamylase-like domain-containing protein</fullName>
    </recommendedName>
</protein>
<dbReference type="Proteomes" id="UP001255601">
    <property type="component" value="Unassembled WGS sequence"/>
</dbReference>
<evidence type="ECO:0000313" key="3">
    <source>
        <dbReference type="Proteomes" id="UP001255601"/>
    </source>
</evidence>
<evidence type="ECO:0000259" key="1">
    <source>
        <dbReference type="Pfam" id="PF10091"/>
    </source>
</evidence>
<comment type="caution">
    <text evidence="2">The sequence shown here is derived from an EMBL/GenBank/DDBJ whole genome shotgun (WGS) entry which is preliminary data.</text>
</comment>
<gene>
    <name evidence="2" type="ORF">QE369_001549</name>
</gene>
<accession>A0AAJ2B8G5</accession>
<dbReference type="InterPro" id="IPR016883">
    <property type="entry name" value="UCP028431"/>
</dbReference>
<name>A0AAJ2B8G5_9HYPH</name>
<dbReference type="Pfam" id="PF10091">
    <property type="entry name" value="Glycoamylase"/>
    <property type="match status" value="1"/>
</dbReference>
<dbReference type="AlphaFoldDB" id="A0AAJ2B8G5"/>
<organism evidence="2 3">
    <name type="scientific">Agrobacterium larrymoorei</name>
    <dbReference type="NCBI Taxonomy" id="160699"/>
    <lineage>
        <taxon>Bacteria</taxon>
        <taxon>Pseudomonadati</taxon>
        <taxon>Pseudomonadota</taxon>
        <taxon>Alphaproteobacteria</taxon>
        <taxon>Hyphomicrobiales</taxon>
        <taxon>Rhizobiaceae</taxon>
        <taxon>Rhizobium/Agrobacterium group</taxon>
        <taxon>Agrobacterium</taxon>
    </lineage>
</organism>
<feature type="domain" description="Glycoamylase-like" evidence="1">
    <location>
        <begin position="191"/>
        <end position="397"/>
    </location>
</feature>
<sequence>MRIETSETSAFPAVNLFDDIHRSSFDYFWSGAHPDTGLPFDRMSADGKPINDIVSISGTGFGLMAILVGAEQGWIARGQALERAVRVLKSLSSVERFHGALPHFVHAQTLTILPFGRKDDGVDLVETSLFLQGLICAREYFAGQTAEETAFRVSANQIIEGVEWSWFTRKKDGPLYWHWSPKHHWARNVPIIGWNEALLAYVLAAGAEHHAIKPESYHAGWARHGEMVNGNTYLGTVLPLGEPFGGPLFLSQYSFCGLDPFGLRDRYCNYAEQVTAHARINHDYCKGQLGAQAPWGMTACDGPKGYRAFSPTVDGGIIAPTAALSSFAFLPDEAEEALDIFASYEDGKLLGRYGFVDSFSPTTGWTAQTHLATDQGPIVAMMENHRSGLLWRLLMHAPEVQRGLDRLGFEQPS</sequence>